<accession>A0A2I7QMJ1</accession>
<organism evidence="1 2">
    <name type="scientific">Vibrio phage 1.026.O._10N.222.49.C7</name>
    <dbReference type="NCBI Taxonomy" id="1881421"/>
    <lineage>
        <taxon>Viruses</taxon>
        <taxon>Duplodnaviria</taxon>
        <taxon>Heunggongvirae</taxon>
        <taxon>Uroviricota</taxon>
        <taxon>Caudoviricetes</taxon>
        <taxon>Schitoviridae</taxon>
        <taxon>Pontosvirinae</taxon>
        <taxon>Nahantvirus</taxon>
        <taxon>Nahantvirus 49C7</taxon>
    </lineage>
</organism>
<dbReference type="EMBL" id="MG592410">
    <property type="protein sequence ID" value="AUR82616.1"/>
    <property type="molecule type" value="Genomic_DNA"/>
</dbReference>
<dbReference type="Proteomes" id="UP000267098">
    <property type="component" value="Segment"/>
</dbReference>
<sequence>MAITWQSVSAPNFNASNNLAVAAGNTITGGIDRLAQSAQGVADKQKASTHAEFQHNLLDLSMNPDLNKNEFLSKALQMSKANNLDPNQAMKQIESIRNVRNTAESLDGDQQLEYEGMQASLNGLQESGQQNIRAQLEAFDQRNPQVRQTSLDLNTFEAGGGLGSILNELYGSIEDTGDREKTSNTFNKVRQDYDNDFVVAQALQEVGLGEVGFLFDSSLLDSKKFKDSLTFHQKRMDTYQKNAESRTSLQNVLQQKLSSDIQTGRENLEKWHRDTKANNLKSFSF</sequence>
<proteinExistence type="predicted"/>
<keyword evidence="2" id="KW-1185">Reference proteome</keyword>
<reference evidence="1 2" key="1">
    <citation type="submission" date="2017-11" db="EMBL/GenBank/DDBJ databases">
        <title>A major lineage of nontailed dsDNA viruses as unrecognized killers of marine bacteria.</title>
        <authorList>
            <person name="Kauffman K.M."/>
            <person name="Hussain F.A."/>
            <person name="Yang J."/>
            <person name="Arevalo P."/>
            <person name="Brown J.M."/>
            <person name="Chang W.K."/>
            <person name="VanInsberghe D."/>
            <person name="Elsherbini J."/>
            <person name="Cutler M.B."/>
            <person name="Kelly L."/>
            <person name="Polz M.F."/>
        </authorList>
    </citation>
    <scope>NUCLEOTIDE SEQUENCE [LARGE SCALE GENOMIC DNA]</scope>
</reference>
<evidence type="ECO:0000313" key="2">
    <source>
        <dbReference type="Proteomes" id="UP000267098"/>
    </source>
</evidence>
<protein>
    <submittedName>
        <fullName evidence="1">Uncharacterized protein</fullName>
    </submittedName>
</protein>
<evidence type="ECO:0000313" key="1">
    <source>
        <dbReference type="EMBL" id="AUR82616.1"/>
    </source>
</evidence>
<gene>
    <name evidence="1" type="ORF">NVP1026O_025</name>
</gene>
<name>A0A2I7QMJ1_9CAUD</name>